<reference evidence="2 3" key="1">
    <citation type="journal article" date="2018" name="Plant J.">
        <title>Genome sequences of Chlorella sorokiniana UTEX 1602 and Micractinium conductrix SAG 241.80: implications to maltose excretion by a green alga.</title>
        <authorList>
            <person name="Arriola M.B."/>
            <person name="Velmurugan N."/>
            <person name="Zhang Y."/>
            <person name="Plunkett M.H."/>
            <person name="Hondzo H."/>
            <person name="Barney B.M."/>
        </authorList>
    </citation>
    <scope>NUCLEOTIDE SEQUENCE [LARGE SCALE GENOMIC DNA]</scope>
    <source>
        <strain evidence="2 3">SAG 241.80</strain>
    </source>
</reference>
<feature type="compositionally biased region" description="Low complexity" evidence="1">
    <location>
        <begin position="829"/>
        <end position="844"/>
    </location>
</feature>
<dbReference type="STRING" id="554055.A0A2P6V666"/>
<dbReference type="PANTHER" id="PTHR46567">
    <property type="entry name" value="MEDIATOR OF RNA POLYMERASE II TRANSCRIPTION SUBUNIT 12"/>
    <property type="match status" value="1"/>
</dbReference>
<evidence type="ECO:0000256" key="1">
    <source>
        <dbReference type="SAM" id="MobiDB-lite"/>
    </source>
</evidence>
<organism evidence="2 3">
    <name type="scientific">Micractinium conductrix</name>
    <dbReference type="NCBI Taxonomy" id="554055"/>
    <lineage>
        <taxon>Eukaryota</taxon>
        <taxon>Viridiplantae</taxon>
        <taxon>Chlorophyta</taxon>
        <taxon>core chlorophytes</taxon>
        <taxon>Trebouxiophyceae</taxon>
        <taxon>Chlorellales</taxon>
        <taxon>Chlorellaceae</taxon>
        <taxon>Chlorella clade</taxon>
        <taxon>Micractinium</taxon>
    </lineage>
</organism>
<dbReference type="EMBL" id="LHPF02000025">
    <property type="protein sequence ID" value="PSC69578.1"/>
    <property type="molecule type" value="Genomic_DNA"/>
</dbReference>
<comment type="caution">
    <text evidence="2">The sequence shown here is derived from an EMBL/GenBank/DDBJ whole genome shotgun (WGS) entry which is preliminary data.</text>
</comment>
<dbReference type="Proteomes" id="UP000239649">
    <property type="component" value="Unassembled WGS sequence"/>
</dbReference>
<feature type="region of interest" description="Disordered" evidence="1">
    <location>
        <begin position="325"/>
        <end position="365"/>
    </location>
</feature>
<feature type="region of interest" description="Disordered" evidence="1">
    <location>
        <begin position="752"/>
        <end position="782"/>
    </location>
</feature>
<proteinExistence type="predicted"/>
<evidence type="ECO:0000313" key="2">
    <source>
        <dbReference type="EMBL" id="PSC69578.1"/>
    </source>
</evidence>
<feature type="compositionally biased region" description="Pro residues" evidence="1">
    <location>
        <begin position="1766"/>
        <end position="1775"/>
    </location>
</feature>
<gene>
    <name evidence="2" type="ORF">C2E20_6894</name>
</gene>
<feature type="region of interest" description="Disordered" evidence="1">
    <location>
        <begin position="1713"/>
        <end position="1784"/>
    </location>
</feature>
<name>A0A2P6V666_9CHLO</name>
<feature type="compositionally biased region" description="Low complexity" evidence="1">
    <location>
        <begin position="347"/>
        <end position="357"/>
    </location>
</feature>
<evidence type="ECO:0000313" key="3">
    <source>
        <dbReference type="Proteomes" id="UP000239649"/>
    </source>
</evidence>
<accession>A0A2P6V666</accession>
<protein>
    <submittedName>
        <fullName evidence="2">Mediator of RNA polymerase II transcription subunit 12</fullName>
    </submittedName>
</protein>
<dbReference type="OrthoDB" id="20828at2759"/>
<dbReference type="PANTHER" id="PTHR46567:SF1">
    <property type="entry name" value="MEDIATOR OF RNA POLYMERASE II TRANSCRIPTION SUBUNIT 12"/>
    <property type="match status" value="1"/>
</dbReference>
<keyword evidence="3" id="KW-1185">Reference proteome</keyword>
<feature type="compositionally biased region" description="Gly residues" evidence="1">
    <location>
        <begin position="758"/>
        <end position="773"/>
    </location>
</feature>
<feature type="region of interest" description="Disordered" evidence="1">
    <location>
        <begin position="829"/>
        <end position="852"/>
    </location>
</feature>
<feature type="region of interest" description="Disordered" evidence="1">
    <location>
        <begin position="1668"/>
        <end position="1700"/>
    </location>
</feature>
<sequence>MLGSAYSCETVLRDAPLYYRWSTVHPNAPNTTTFNAATLCPASSIGFFYLHNSCNLTFSFVLKVSVQPHGSCRLPDDFISGMGQLFILFVFIRVACDVLGLPDIWPAHRPGWPENALTPEALLHGYRHSEAWTLGFDAKRELALTLTDQPPGFYAPASLAYWRKALHRQLQGPARRLAAKRKAGVLYDAPLAGSVPAVHKQPCFPQQEPSHPGRPPAAATTTREAAEAWVRQHLAAPGAPPLRALAATAGGEAAVAAASLSRGRLFELLAELAVPLPRALWFVRVAALNRTRPVGWDGASEAQLRSKQLTEGLLAHVEAAAPAHASAALQSSARPPRPPSMTTLASQQQQQQQQQQQTGSNAAPGMPAQWEYGVQLAGHCCSMGLLDAAKLAEWAASSRTLLALPPAGQRQVLALLQQCLHAAPLAQQQALALMELCLKSADALQAAGDASKQQAEVEARRELLQAAATLLAAHPAAFVAAGEQQLQPLLRTAGEGGGCGSGVRQCAQWVVAGRQRLSRALHARVLTWHDGKAMQLLDSQAQAGGSGAATAAALTMLLLQHPLATAASPAVLADAVRLACEWAVAAPAADFGTALAAAAGGMPREQQQGQQGAWALLPERVLYALAVLQALQAEQPALQEAAAIGPPASPPLQAALWAWLDGCAAEQARQPQLWRQQRLLHLVLLLGEAGLLCPAAYLRTCLALGAFQPAASPAVDAAHSSSSGGGGGGSTTFHFAVVEQFHPMLDYPSLAAADRPGSSGGKAAGGGRPGSGSAGSSADGSTRWPAARQQYACLRAAVLTQYSAALPALAPAAGKAWEVEWERLLQAEAAGGSSEASGQAGSSSSDDDNGGEVIDEAWRRWHDPSLFQLEQQLLAALGFADEPAAASANEPAAANGTAAADEPAAAAAAGGTAVRSAAHDTGPAAALDPLLQQVRCLAPWQHRHLATSLLAAAKAFLATTDSGGGRRHSPVPAEAAAAECSPRDGWLLQLLQLLRACCGHREVLSLLATCLNLLQRAVAAAVRAATSGQQAQQAQQLGTALDQAKQHWERRSGVAPPLLLSLLSAHASSLAASDIAPKLLPMLTGGLWRLQHAQHHQAARQSLQGQVELAAQLIALPGGSCQQWLGKMEQQHSSSHWVTVLLQQRAAVCKARGSSAAVGSQLQVQQQGAACLQAFQQRAQQLPVAASLPAEADGPANGDSKQPAAALLRAPAAVCTSEAEAAALAAVQHSLAPAALPAVLQQLSSQGLEQQQRRLLELGPAASQALLAEPQQVHAVLHNQPHPPAAAGSAAPAAWQLVLALFASSGGAGGSGGEHLLALSSSEAMAAAVAAATPATSACCWLLLRLLLDEQQRLGGHRLAEAERQLASRVVHEAVLRPEAAAALAATLCSLSPTAAAGQQLLVEAEGMLRQPLLNLGQAAAAAAAPAGPRGSATALAASAALPSLPPAPFASEQGLVDAVLVCLSTGSSGERQHAFAQQLIKQLAGLADVALAEAGQQAQAQQAAGGQTVRCTASPPAVQVSAWLRLALLLPLLPLVYKHRAADASGGLRGQLVRALLRLLATPAAQADAAAASGADGQAAATAAAAAAAAGEPLPQRLLQLLRALLVGGWASWMRLEGSKLRDVPPFEQSQQVAGEAAALPLPPRLLAAVSAALPINRQQTLADVPACRAGGTPATASSVHGDGDGDGGSVTGSASASGGTHLSLDPWLLLEGGLQGGGGDDAQPAAPPPWLEGALSNSSIDASPLANSGNQHSGGQRGSSGGGPLPPPPPLRAPPLHHHQASLTQDEATQAAITTAQLMVVLTQWPGSRGDLLMRLQPAVVLALIALALPIMHLCPKYYLRHRSWLLPLLRVASMLRPSTRGVGVGTAVLLEREARPGLTGTVVGVLRAATGIRLLPQIAQSVFQAPLPPLAALVTHAAITALTFNSRGYCDTPLLSSGLLRTGQARLAAALEYATMLLTGTLMPSDVVAGRAPEHAICLAVMSFVHVSLGLLFPTLLAVYSYHPPCQRGRDNVNGSAAGGTAAGTQGGHPRRTYTAALRQLASRADRRIHRMLCGQCGPGLRALACYCVVCSAWLLTKLSAGL</sequence>